<gene>
    <name evidence="10" type="ORF">LTLLF_188435</name>
</gene>
<dbReference type="InterPro" id="IPR021893">
    <property type="entry name" value="ZMYM2-like_C"/>
</dbReference>
<accession>A0A8J6G3X0</accession>
<dbReference type="PANTHER" id="PTHR45736:SF5">
    <property type="entry name" value="ZINC FINGER MYM-TYPE PROTEIN 4"/>
    <property type="match status" value="1"/>
</dbReference>
<dbReference type="Pfam" id="PF06467">
    <property type="entry name" value="zf-FCS"/>
    <property type="match status" value="3"/>
</dbReference>
<dbReference type="EMBL" id="JAATJU010025600">
    <property type="protein sequence ID" value="KAH0503207.1"/>
    <property type="molecule type" value="Genomic_DNA"/>
</dbReference>
<feature type="domain" description="TRASH" evidence="9">
    <location>
        <begin position="242"/>
        <end position="276"/>
    </location>
</feature>
<evidence type="ECO:0000256" key="5">
    <source>
        <dbReference type="ARBA" id="ARBA00022771"/>
    </source>
</evidence>
<organism evidence="10 11">
    <name type="scientific">Microtus ochrogaster</name>
    <name type="common">Prairie vole</name>
    <dbReference type="NCBI Taxonomy" id="79684"/>
    <lineage>
        <taxon>Eukaryota</taxon>
        <taxon>Metazoa</taxon>
        <taxon>Chordata</taxon>
        <taxon>Craniata</taxon>
        <taxon>Vertebrata</taxon>
        <taxon>Euteleostomi</taxon>
        <taxon>Mammalia</taxon>
        <taxon>Eutheria</taxon>
        <taxon>Euarchontoglires</taxon>
        <taxon>Glires</taxon>
        <taxon>Rodentia</taxon>
        <taxon>Myomorpha</taxon>
        <taxon>Muroidea</taxon>
        <taxon>Cricetidae</taxon>
        <taxon>Arvicolinae</taxon>
        <taxon>Microtus</taxon>
    </lineage>
</organism>
<evidence type="ECO:0000256" key="1">
    <source>
        <dbReference type="ARBA" id="ARBA00022499"/>
    </source>
</evidence>
<keyword evidence="6" id="KW-0862">Zinc</keyword>
<evidence type="ECO:0000256" key="6">
    <source>
        <dbReference type="ARBA" id="ARBA00022833"/>
    </source>
</evidence>
<evidence type="ECO:0000256" key="2">
    <source>
        <dbReference type="ARBA" id="ARBA00022553"/>
    </source>
</evidence>
<evidence type="ECO:0000256" key="3">
    <source>
        <dbReference type="ARBA" id="ARBA00022723"/>
    </source>
</evidence>
<protein>
    <submittedName>
        <fullName evidence="10">Zinc finger MYM-type protein 4</fullName>
    </submittedName>
</protein>
<feature type="compositionally biased region" description="Polar residues" evidence="8">
    <location>
        <begin position="12"/>
        <end position="33"/>
    </location>
</feature>
<name>A0A8J6G3X0_MICOH</name>
<feature type="region of interest" description="Disordered" evidence="8">
    <location>
        <begin position="51"/>
        <end position="95"/>
    </location>
</feature>
<keyword evidence="5" id="KW-0863">Zinc-finger</keyword>
<keyword evidence="2" id="KW-0597">Phosphoprotein</keyword>
<feature type="domain" description="TRASH" evidence="9">
    <location>
        <begin position="437"/>
        <end position="472"/>
    </location>
</feature>
<evidence type="ECO:0000313" key="10">
    <source>
        <dbReference type="EMBL" id="KAH0503207.1"/>
    </source>
</evidence>
<feature type="domain" description="TRASH" evidence="9">
    <location>
        <begin position="283"/>
        <end position="322"/>
    </location>
</feature>
<reference evidence="10" key="1">
    <citation type="submission" date="2020-03" db="EMBL/GenBank/DDBJ databases">
        <title>Studies in the Genomics of Life Span.</title>
        <authorList>
            <person name="Glass D."/>
        </authorList>
    </citation>
    <scope>NUCLEOTIDE SEQUENCE</scope>
    <source>
        <strain evidence="10">LTLLF</strain>
        <tissue evidence="10">Muscle</tissue>
    </source>
</reference>
<evidence type="ECO:0000256" key="4">
    <source>
        <dbReference type="ARBA" id="ARBA00022737"/>
    </source>
</evidence>
<evidence type="ECO:0000259" key="9">
    <source>
        <dbReference type="SMART" id="SM00746"/>
    </source>
</evidence>
<keyword evidence="1" id="KW-1017">Isopeptide bond</keyword>
<dbReference type="Pfam" id="PF12012">
    <property type="entry name" value="DUF3504"/>
    <property type="match status" value="1"/>
</dbReference>
<sequence>MDTEMSEDTDHNLTPTLASMSYGMPNQTGSENSLLDEDDYFLSSGDLAGIPVVSSDNEDEQDFSSKDNLVSSIHTDDSLEVERRASHHESDNENEMQIQNKLKKDFPKQFDQVSVFKSIRKDFCLVRENSKETFSGKEKNRDLTYHEREKRLDKPHKGLDSRLKSSFFDKAANQVEETLHTHLPQTPETNFRDSSYPFANKESIGSELGNSFASNIRIKEEPLDDEYDKAVAPQQGLLDRVKDEPENAQIRHEVNYQNVVHKLCSDACFSKFRSANNLTMNCCENCGGYCYSGSGQCHVLQIEGQSKKFCSSMCVTSYKQNLFNKPTGMNSSVVPLSQGQVIVSIPTGSAGSAGGGNTPAVSPTSINSSAAAGLQRLAAQSQHVGFARSVVKLRCQHCNRLFATKPELLDYKGRMFQFCGKNCSDEYKKINNVMAMCEYCKIEKIIKETVRFSGADKSFCSEASISMVQAASAGPPSLRKDSTPVIANVVSLASAPAAQPTANANSVLQEDTPSEPQVMVVPVPVPVFVPIPLHLYTQYTPVPFGIPVPGRKKSVVPVEPRSLIQGALQGCSVSGMTLKYMYGVNAWKNWVQWKNAKEEQGDLKCGVRSMKLKEDILSCTFAELSLGLCQFIQEVRRPNGEKYDPDSILYLCLGIQQYLFENGRIDNIFTEPYSRFMIELTKLLKIWEPTILPNGYMFSRIEEEHLWECKQLGAYSPIVLLNTLLFFNTKYFQLKNVTEHLKLSFAHVMRRTRTLKYRTKMTYLRFFPPSQKQESEPGYSWEENAYVPIYSYGEVQNHYIRKNDVCFLCSDLSFPSSLLFCSFPPVDSSESVKQRNDVFYLQPERSCVPNSPMWYSTFPIDPGTLDTMLTRILMVREVHEELAKAKSEDSDVELSD</sequence>
<dbReference type="InterPro" id="IPR011017">
    <property type="entry name" value="TRASH_dom"/>
</dbReference>
<dbReference type="PANTHER" id="PTHR45736">
    <property type="entry name" value="ZINC FINGER MYM-TYPE PROTEIN"/>
    <property type="match status" value="1"/>
</dbReference>
<dbReference type="GO" id="GO:0008270">
    <property type="term" value="F:zinc ion binding"/>
    <property type="evidence" value="ECO:0007669"/>
    <property type="project" value="UniProtKB-KW"/>
</dbReference>
<dbReference type="Pfam" id="PF25561">
    <property type="entry name" value="QRICH1"/>
    <property type="match status" value="1"/>
</dbReference>
<dbReference type="InterPro" id="IPR051284">
    <property type="entry name" value="ZnF_MYMT-QRICH1"/>
</dbReference>
<keyword evidence="7" id="KW-0832">Ubl conjugation</keyword>
<keyword evidence="4" id="KW-0677">Repeat</keyword>
<dbReference type="InterPro" id="IPR010507">
    <property type="entry name" value="Znf_MYM"/>
</dbReference>
<evidence type="ECO:0000256" key="8">
    <source>
        <dbReference type="SAM" id="MobiDB-lite"/>
    </source>
</evidence>
<feature type="compositionally biased region" description="Basic and acidic residues" evidence="8">
    <location>
        <begin position="74"/>
        <end position="91"/>
    </location>
</feature>
<feature type="region of interest" description="Disordered" evidence="8">
    <location>
        <begin position="1"/>
        <end position="34"/>
    </location>
</feature>
<evidence type="ECO:0000313" key="11">
    <source>
        <dbReference type="Proteomes" id="UP000710432"/>
    </source>
</evidence>
<dbReference type="Proteomes" id="UP000710432">
    <property type="component" value="Unassembled WGS sequence"/>
</dbReference>
<proteinExistence type="predicted"/>
<dbReference type="InterPro" id="IPR057926">
    <property type="entry name" value="QRICH1_dom"/>
</dbReference>
<dbReference type="AlphaFoldDB" id="A0A8J6G3X0"/>
<evidence type="ECO:0000256" key="7">
    <source>
        <dbReference type="ARBA" id="ARBA00022843"/>
    </source>
</evidence>
<dbReference type="SMART" id="SM00746">
    <property type="entry name" value="TRASH"/>
    <property type="match status" value="4"/>
</dbReference>
<keyword evidence="3" id="KW-0479">Metal-binding</keyword>
<feature type="domain" description="TRASH" evidence="9">
    <location>
        <begin position="395"/>
        <end position="431"/>
    </location>
</feature>
<comment type="caution">
    <text evidence="10">The sequence shown here is derived from an EMBL/GenBank/DDBJ whole genome shotgun (WGS) entry which is preliminary data.</text>
</comment>